<sequence length="117" mass="13699">MISFFVLIAFCTLLISLLSAVALLFRSKSGKIISLEHFECGFTPFHPSRMVFSIHFFLIGVLFLIFDLEVVSTLPAIFIHVSITQWVMFWVFYFMVMLVGLVLEFYWGTFLWMVYCE</sequence>
<comment type="catalytic activity">
    <reaction evidence="8 9">
        <text>a ubiquinone + NADH + 5 H(+)(in) = a ubiquinol + NAD(+) + 4 H(+)(out)</text>
        <dbReference type="Rhea" id="RHEA:29091"/>
        <dbReference type="Rhea" id="RHEA-COMP:9565"/>
        <dbReference type="Rhea" id="RHEA-COMP:9566"/>
        <dbReference type="ChEBI" id="CHEBI:15378"/>
        <dbReference type="ChEBI" id="CHEBI:16389"/>
        <dbReference type="ChEBI" id="CHEBI:17976"/>
        <dbReference type="ChEBI" id="CHEBI:57540"/>
        <dbReference type="ChEBI" id="CHEBI:57945"/>
        <dbReference type="EC" id="7.1.1.2"/>
    </reaction>
</comment>
<comment type="subcellular location">
    <subcellularLocation>
        <location evidence="1">Membrane</location>
    </subcellularLocation>
    <subcellularLocation>
        <location evidence="9">Mitochondrion membrane</location>
        <topology evidence="9">Multi-pass membrane protein</topology>
    </subcellularLocation>
</comment>
<keyword evidence="9" id="KW-0249">Electron transport</keyword>
<proteinExistence type="inferred from homology"/>
<dbReference type="PANTHER" id="PTHR11058">
    <property type="entry name" value="NADH-UBIQUINONE OXIDOREDUCTASE CHAIN 3"/>
    <property type="match status" value="1"/>
</dbReference>
<name>V9PXB2_9NEOP</name>
<dbReference type="Gene3D" id="1.20.58.1610">
    <property type="entry name" value="NADH:ubiquinone/plastoquinone oxidoreductase, chain 3"/>
    <property type="match status" value="1"/>
</dbReference>
<dbReference type="InterPro" id="IPR038430">
    <property type="entry name" value="NDAH_ubi_oxred_su3_sf"/>
</dbReference>
<dbReference type="GO" id="GO:0008137">
    <property type="term" value="F:NADH dehydrogenase (ubiquinone) activity"/>
    <property type="evidence" value="ECO:0007669"/>
    <property type="project" value="UniProtKB-UniRule"/>
</dbReference>
<protein>
    <recommendedName>
        <fullName evidence="3 9">NADH-ubiquinone oxidoreductase chain 3</fullName>
        <ecNumber evidence="9">7.1.1.2</ecNumber>
    </recommendedName>
</protein>
<comment type="function">
    <text evidence="9">Core subunit of the mitochondrial membrane respiratory chain NADH dehydrogenase (Complex I) which catalyzes electron transfer from NADH through the respiratory chain, using ubiquinone as an electron acceptor. Essential for the catalytic activity of complex I.</text>
</comment>
<keyword evidence="9" id="KW-0830">Ubiquinone</keyword>
<gene>
    <name evidence="10" type="primary">nad3</name>
</gene>
<evidence type="ECO:0000256" key="2">
    <source>
        <dbReference type="ARBA" id="ARBA00008472"/>
    </source>
</evidence>
<evidence type="ECO:0000256" key="9">
    <source>
        <dbReference type="RuleBase" id="RU003640"/>
    </source>
</evidence>
<keyword evidence="5 9" id="KW-0812">Transmembrane</keyword>
<evidence type="ECO:0000256" key="3">
    <source>
        <dbReference type="ARBA" id="ARBA00021007"/>
    </source>
</evidence>
<dbReference type="GO" id="GO:0031966">
    <property type="term" value="C:mitochondrial membrane"/>
    <property type="evidence" value="ECO:0007669"/>
    <property type="project" value="UniProtKB-SubCell"/>
</dbReference>
<evidence type="ECO:0000256" key="5">
    <source>
        <dbReference type="ARBA" id="ARBA00022692"/>
    </source>
</evidence>
<dbReference type="PANTHER" id="PTHR11058:SF9">
    <property type="entry name" value="NADH-UBIQUINONE OXIDOREDUCTASE CHAIN 3"/>
    <property type="match status" value="1"/>
</dbReference>
<evidence type="ECO:0000313" key="10">
    <source>
        <dbReference type="EMBL" id="AHB85645.1"/>
    </source>
</evidence>
<accession>V9PXB2</accession>
<keyword evidence="7 9" id="KW-0472">Membrane</keyword>
<evidence type="ECO:0000256" key="7">
    <source>
        <dbReference type="ARBA" id="ARBA00023136"/>
    </source>
</evidence>
<feature type="transmembrane region" description="Helical" evidence="9">
    <location>
        <begin position="54"/>
        <end position="78"/>
    </location>
</feature>
<feature type="transmembrane region" description="Helical" evidence="9">
    <location>
        <begin position="90"/>
        <end position="115"/>
    </location>
</feature>
<dbReference type="EC" id="7.1.1.2" evidence="9"/>
<keyword evidence="9" id="KW-1278">Translocase</keyword>
<keyword evidence="9" id="KW-0520">NAD</keyword>
<evidence type="ECO:0000256" key="1">
    <source>
        <dbReference type="ARBA" id="ARBA00004370"/>
    </source>
</evidence>
<evidence type="ECO:0000256" key="8">
    <source>
        <dbReference type="ARBA" id="ARBA00049551"/>
    </source>
</evidence>
<keyword evidence="4 9" id="KW-0813">Transport</keyword>
<dbReference type="InterPro" id="IPR000440">
    <property type="entry name" value="NADH_UbQ/plastoQ_OxRdtase_su3"/>
</dbReference>
<keyword evidence="6 9" id="KW-1133">Transmembrane helix</keyword>
<comment type="similarity">
    <text evidence="2 9">Belongs to the complex I subunit 3 family.</text>
</comment>
<reference evidence="10" key="2">
    <citation type="journal article" date="2014" name="BMC Genomics">
        <title>Fragmented mitochondrial genomes of the rat lice, Polyplax asiatica and Polyplax spinulosa: intra-genus variation in fragmentation pattern and a possible link between the extent of fragmentation and the length of life cycle.</title>
        <authorList>
            <person name="Dong W.G."/>
            <person name="Song S."/>
            <person name="Jin D.C."/>
            <person name="Guo X.G."/>
            <person name="Shao R."/>
        </authorList>
    </citation>
    <scope>NUCLEOTIDE SEQUENCE</scope>
    <source>
        <strain evidence="10">301</strain>
    </source>
</reference>
<dbReference type="Pfam" id="PF00507">
    <property type="entry name" value="Oxidored_q4"/>
    <property type="match status" value="1"/>
</dbReference>
<dbReference type="GO" id="GO:0030964">
    <property type="term" value="C:NADH dehydrogenase complex"/>
    <property type="evidence" value="ECO:0007669"/>
    <property type="project" value="TreeGrafter"/>
</dbReference>
<geneLocation type="mitochondrion" evidence="10"/>
<reference evidence="10" key="1">
    <citation type="submission" date="2013-09" db="EMBL/GenBank/DDBJ databases">
        <authorList>
            <person name="Dong W.-G."/>
            <person name="Song S."/>
            <person name="Jin D.-C."/>
            <person name="Guo X.-G."/>
            <person name="Shao R."/>
        </authorList>
    </citation>
    <scope>NUCLEOTIDE SEQUENCE</scope>
    <source>
        <strain evidence="10">301</strain>
    </source>
</reference>
<evidence type="ECO:0000256" key="4">
    <source>
        <dbReference type="ARBA" id="ARBA00022448"/>
    </source>
</evidence>
<organism evidence="10">
    <name type="scientific">Polyplax spinulosa</name>
    <name type="common">spined rat louse</name>
    <dbReference type="NCBI Taxonomy" id="468197"/>
    <lineage>
        <taxon>Eukaryota</taxon>
        <taxon>Metazoa</taxon>
        <taxon>Ecdysozoa</taxon>
        <taxon>Arthropoda</taxon>
        <taxon>Hexapoda</taxon>
        <taxon>Insecta</taxon>
        <taxon>Pterygota</taxon>
        <taxon>Neoptera</taxon>
        <taxon>Paraneoptera</taxon>
        <taxon>Psocodea</taxon>
        <taxon>Troctomorpha</taxon>
        <taxon>Phthiraptera</taxon>
        <taxon>Anoplura</taxon>
        <taxon>Polyplacidae</taxon>
        <taxon>Polyplax</taxon>
    </lineage>
</organism>
<keyword evidence="9 10" id="KW-0496">Mitochondrion</keyword>
<dbReference type="EMBL" id="KF647768">
    <property type="protein sequence ID" value="AHB85645.1"/>
    <property type="molecule type" value="Genomic_DNA"/>
</dbReference>
<dbReference type="AlphaFoldDB" id="V9PXB2"/>
<evidence type="ECO:0000256" key="6">
    <source>
        <dbReference type="ARBA" id="ARBA00022989"/>
    </source>
</evidence>
<keyword evidence="9" id="KW-0679">Respiratory chain</keyword>